<proteinExistence type="predicted"/>
<accession>A0AAC9HPP8</accession>
<sequence length="112" mass="11670">MVDGVDHGAHLGPAATDSSAAADALPDFEQRTQALVDGAAPRVFALVHEYDHVPGAHLRAWGMAFPDHVEIVSAGGGVRMSMGSLDRALVGFRREGAITHVFWAGDAVPLGS</sequence>
<protein>
    <submittedName>
        <fullName evidence="2">Uncharacterized protein</fullName>
    </submittedName>
</protein>
<dbReference type="Proteomes" id="UP000095210">
    <property type="component" value="Chromosome"/>
</dbReference>
<dbReference type="KEGG" id="ahm:TL08_12490"/>
<feature type="compositionally biased region" description="Low complexity" evidence="1">
    <location>
        <begin position="14"/>
        <end position="23"/>
    </location>
</feature>
<evidence type="ECO:0000313" key="2">
    <source>
        <dbReference type="EMBL" id="AOS63312.1"/>
    </source>
</evidence>
<reference evidence="3" key="1">
    <citation type="submission" date="2016-03" db="EMBL/GenBank/DDBJ databases">
        <title>Complete genome sequence of the type strain Actinoalloteichus hymeniacidonis DSM 45092.</title>
        <authorList>
            <person name="Schaffert L."/>
            <person name="Albersmeier A."/>
            <person name="Winkler A."/>
            <person name="Kalinowski J."/>
            <person name="Zotchev S."/>
            <person name="Ruckert C."/>
        </authorList>
    </citation>
    <scope>NUCLEOTIDE SEQUENCE [LARGE SCALE GENOMIC DNA]</scope>
    <source>
        <strain evidence="3">HPA177(T) (DSM 45092(T))</strain>
    </source>
</reference>
<dbReference type="EMBL" id="CP014859">
    <property type="protein sequence ID" value="AOS63312.1"/>
    <property type="molecule type" value="Genomic_DNA"/>
</dbReference>
<organism evidence="2 3">
    <name type="scientific">Actinoalloteichus hymeniacidonis</name>
    <dbReference type="NCBI Taxonomy" id="340345"/>
    <lineage>
        <taxon>Bacteria</taxon>
        <taxon>Bacillati</taxon>
        <taxon>Actinomycetota</taxon>
        <taxon>Actinomycetes</taxon>
        <taxon>Pseudonocardiales</taxon>
        <taxon>Pseudonocardiaceae</taxon>
        <taxon>Actinoalloteichus</taxon>
    </lineage>
</organism>
<dbReference type="RefSeq" id="WP_157421047.1">
    <property type="nucleotide sequence ID" value="NZ_CP014859.1"/>
</dbReference>
<name>A0AAC9HPP8_9PSEU</name>
<evidence type="ECO:0000256" key="1">
    <source>
        <dbReference type="SAM" id="MobiDB-lite"/>
    </source>
</evidence>
<dbReference type="AlphaFoldDB" id="A0AAC9HPP8"/>
<feature type="region of interest" description="Disordered" evidence="1">
    <location>
        <begin position="1"/>
        <end position="23"/>
    </location>
</feature>
<gene>
    <name evidence="2" type="ORF">TL08_12490</name>
</gene>
<keyword evidence="3" id="KW-1185">Reference proteome</keyword>
<evidence type="ECO:0000313" key="3">
    <source>
        <dbReference type="Proteomes" id="UP000095210"/>
    </source>
</evidence>